<reference evidence="1 2" key="1">
    <citation type="journal article" date="2015" name="Nature">
        <title>rRNA introns, odd ribosomes, and small enigmatic genomes across a large radiation of phyla.</title>
        <authorList>
            <person name="Brown C.T."/>
            <person name="Hug L.A."/>
            <person name="Thomas B.C."/>
            <person name="Sharon I."/>
            <person name="Castelle C.J."/>
            <person name="Singh A."/>
            <person name="Wilkins M.J."/>
            <person name="Williams K.H."/>
            <person name="Banfield J.F."/>
        </authorList>
    </citation>
    <scope>NUCLEOTIDE SEQUENCE [LARGE SCALE GENOMIC DNA]</scope>
</reference>
<gene>
    <name evidence="1" type="ORF">US45_C0020G0004</name>
</gene>
<evidence type="ECO:0000313" key="2">
    <source>
        <dbReference type="Proteomes" id="UP000034701"/>
    </source>
</evidence>
<dbReference type="AlphaFoldDB" id="A0A0G0GMT7"/>
<sequence length="75" mass="8622">MPKEGFEQFENLKSKEGVVAYIKLSTSEQNYLRRCKNVQKANFGNYPLYWVEAVVNSGLVEELYKSWAGKKAEGK</sequence>
<name>A0A0G0GMT7_9BACT</name>
<accession>A0A0G0GMT7</accession>
<dbReference type="Proteomes" id="UP000034701">
    <property type="component" value="Unassembled WGS sequence"/>
</dbReference>
<evidence type="ECO:0000313" key="1">
    <source>
        <dbReference type="EMBL" id="KKQ32403.1"/>
    </source>
</evidence>
<comment type="caution">
    <text evidence="1">The sequence shown here is derived from an EMBL/GenBank/DDBJ whole genome shotgun (WGS) entry which is preliminary data.</text>
</comment>
<proteinExistence type="predicted"/>
<dbReference type="EMBL" id="LBTA01000020">
    <property type="protein sequence ID" value="KKQ32403.1"/>
    <property type="molecule type" value="Genomic_DNA"/>
</dbReference>
<organism evidence="1 2">
    <name type="scientific">Candidatus Nomurabacteria bacterium GW2011_GWA1_37_20</name>
    <dbReference type="NCBI Taxonomy" id="1618729"/>
    <lineage>
        <taxon>Bacteria</taxon>
        <taxon>Candidatus Nomuraibacteriota</taxon>
    </lineage>
</organism>
<protein>
    <submittedName>
        <fullName evidence="1">Uncharacterized protein</fullName>
    </submittedName>
</protein>